<comment type="caution">
    <text evidence="8">The sequence shown here is derived from an EMBL/GenBank/DDBJ whole genome shotgun (WGS) entry which is preliminary data.</text>
</comment>
<dbReference type="GO" id="GO:0003676">
    <property type="term" value="F:nucleic acid binding"/>
    <property type="evidence" value="ECO:0007669"/>
    <property type="project" value="InterPro"/>
</dbReference>
<name>A0A351RAP3_9PROT</name>
<dbReference type="PANTHER" id="PTHR11046">
    <property type="entry name" value="OLIGORIBONUCLEASE, MITOCHONDRIAL"/>
    <property type="match status" value="1"/>
</dbReference>
<dbReference type="Proteomes" id="UP000264313">
    <property type="component" value="Unassembled WGS sequence"/>
</dbReference>
<keyword evidence="4 6" id="KW-0269">Exonuclease</keyword>
<proteinExistence type="inferred from homology"/>
<comment type="subcellular location">
    <subcellularLocation>
        <location evidence="6">Cytoplasm</location>
    </subcellularLocation>
</comment>
<sequence>MEIMMTASDNTTNQNNLIWLDMEMSGLLPDSDRILELAAVVTDADLNVIAESPVFVVHQTDAVLDGMDAWNKGAHGRSGLIDKVKASTLSEAEASAQMIEFLKAHVPANKSPMCGNSICQDRRFMARYMPELESFFHYRNLDVSVFKELARRWKPEIYSGFKKASRHEALADIYESIDELKYYREHFIVK</sequence>
<comment type="similarity">
    <text evidence="1 6">Belongs to the oligoribonuclease family.</text>
</comment>
<dbReference type="PANTHER" id="PTHR11046:SF0">
    <property type="entry name" value="OLIGORIBONUCLEASE, MITOCHONDRIAL"/>
    <property type="match status" value="1"/>
</dbReference>
<dbReference type="InterPro" id="IPR012337">
    <property type="entry name" value="RNaseH-like_sf"/>
</dbReference>
<dbReference type="NCBIfam" id="NF003765">
    <property type="entry name" value="PRK05359.1"/>
    <property type="match status" value="1"/>
</dbReference>
<evidence type="ECO:0000256" key="1">
    <source>
        <dbReference type="ARBA" id="ARBA00009921"/>
    </source>
</evidence>
<feature type="active site" evidence="6">
    <location>
        <position position="138"/>
    </location>
</feature>
<dbReference type="GO" id="GO:0005737">
    <property type="term" value="C:cytoplasm"/>
    <property type="evidence" value="ECO:0007669"/>
    <property type="project" value="UniProtKB-SubCell"/>
</dbReference>
<evidence type="ECO:0000259" key="7">
    <source>
        <dbReference type="SMART" id="SM00479"/>
    </source>
</evidence>
<dbReference type="GO" id="GO:0006259">
    <property type="term" value="P:DNA metabolic process"/>
    <property type="evidence" value="ECO:0007669"/>
    <property type="project" value="UniProtKB-ARBA"/>
</dbReference>
<feature type="domain" description="Exonuclease" evidence="7">
    <location>
        <begin position="16"/>
        <end position="189"/>
    </location>
</feature>
<keyword evidence="2 6" id="KW-0540">Nuclease</keyword>
<dbReference type="AlphaFoldDB" id="A0A351RAP3"/>
<evidence type="ECO:0000256" key="3">
    <source>
        <dbReference type="ARBA" id="ARBA00022801"/>
    </source>
</evidence>
<dbReference type="SMART" id="SM00479">
    <property type="entry name" value="EXOIII"/>
    <property type="match status" value="1"/>
</dbReference>
<dbReference type="HAMAP" id="MF_00045">
    <property type="entry name" value="Oligoribonuclease"/>
    <property type="match status" value="1"/>
</dbReference>
<accession>A0A351RAP3</accession>
<evidence type="ECO:0000313" key="9">
    <source>
        <dbReference type="Proteomes" id="UP000264313"/>
    </source>
</evidence>
<evidence type="ECO:0000256" key="6">
    <source>
        <dbReference type="HAMAP-Rule" id="MF_00045"/>
    </source>
</evidence>
<evidence type="ECO:0000256" key="4">
    <source>
        <dbReference type="ARBA" id="ARBA00022839"/>
    </source>
</evidence>
<keyword evidence="3 6" id="KW-0378">Hydrolase</keyword>
<organism evidence="8 9">
    <name type="scientific">Methylotenera mobilis</name>
    <dbReference type="NCBI Taxonomy" id="359408"/>
    <lineage>
        <taxon>Bacteria</taxon>
        <taxon>Pseudomonadati</taxon>
        <taxon>Pseudomonadota</taxon>
        <taxon>Betaproteobacteria</taxon>
        <taxon>Nitrosomonadales</taxon>
        <taxon>Methylophilaceae</taxon>
        <taxon>Methylotenera</taxon>
    </lineage>
</organism>
<dbReference type="Pfam" id="PF00929">
    <property type="entry name" value="RNase_T"/>
    <property type="match status" value="1"/>
</dbReference>
<dbReference type="STRING" id="1132855.GCA_000384255_01235"/>
<evidence type="ECO:0000256" key="5">
    <source>
        <dbReference type="ARBA" id="ARBA00070964"/>
    </source>
</evidence>
<dbReference type="SUPFAM" id="SSF53098">
    <property type="entry name" value="Ribonuclease H-like"/>
    <property type="match status" value="1"/>
</dbReference>
<evidence type="ECO:0000256" key="2">
    <source>
        <dbReference type="ARBA" id="ARBA00022722"/>
    </source>
</evidence>
<dbReference type="InterPro" id="IPR036397">
    <property type="entry name" value="RNaseH_sf"/>
</dbReference>
<gene>
    <name evidence="6" type="primary">orn</name>
    <name evidence="8" type="ORF">DCW48_05840</name>
</gene>
<keyword evidence="6" id="KW-0963">Cytoplasm</keyword>
<reference evidence="8 9" key="1">
    <citation type="journal article" date="2018" name="Nat. Biotechnol.">
        <title>A standardized bacterial taxonomy based on genome phylogeny substantially revises the tree of life.</title>
        <authorList>
            <person name="Parks D.H."/>
            <person name="Chuvochina M."/>
            <person name="Waite D.W."/>
            <person name="Rinke C."/>
            <person name="Skarshewski A."/>
            <person name="Chaumeil P.A."/>
            <person name="Hugenholtz P."/>
        </authorList>
    </citation>
    <scope>NUCLEOTIDE SEQUENCE [LARGE SCALE GENOMIC DNA]</scope>
    <source>
        <strain evidence="8">UBA9958</strain>
    </source>
</reference>
<dbReference type="InterPro" id="IPR013520">
    <property type="entry name" value="Ribonucl_H"/>
</dbReference>
<dbReference type="Gene3D" id="3.30.420.10">
    <property type="entry name" value="Ribonuclease H-like superfamily/Ribonuclease H"/>
    <property type="match status" value="1"/>
</dbReference>
<evidence type="ECO:0000313" key="8">
    <source>
        <dbReference type="EMBL" id="HBA09114.1"/>
    </source>
</evidence>
<dbReference type="GO" id="GO:0000175">
    <property type="term" value="F:3'-5'-RNA exonuclease activity"/>
    <property type="evidence" value="ECO:0007669"/>
    <property type="project" value="InterPro"/>
</dbReference>
<dbReference type="EMBL" id="DNAA01000144">
    <property type="protein sequence ID" value="HBA09114.1"/>
    <property type="molecule type" value="Genomic_DNA"/>
</dbReference>
<dbReference type="InterPro" id="IPR022894">
    <property type="entry name" value="Oligoribonuclease"/>
</dbReference>
<protein>
    <recommendedName>
        <fullName evidence="5 6">Oligoribonuclease</fullName>
        <ecNumber evidence="6">3.1.-.-</ecNumber>
    </recommendedName>
</protein>
<dbReference type="EC" id="3.1.-.-" evidence="6"/>
<dbReference type="CDD" id="cd06135">
    <property type="entry name" value="Orn"/>
    <property type="match status" value="1"/>
</dbReference>
<comment type="function">
    <text evidence="6">3'-to-5' exoribonuclease specific for small oligoribonucleotides.</text>
</comment>
<dbReference type="FunFam" id="3.30.420.10:FF:000003">
    <property type="entry name" value="Oligoribonuclease"/>
    <property type="match status" value="1"/>
</dbReference>